<keyword evidence="8" id="KW-0289">Folate biosynthesis</keyword>
<evidence type="ECO:0000256" key="6">
    <source>
        <dbReference type="ARBA" id="ARBA00022723"/>
    </source>
</evidence>
<evidence type="ECO:0000256" key="3">
    <source>
        <dbReference type="ARBA" id="ARBA00004763"/>
    </source>
</evidence>
<gene>
    <name evidence="10" type="primary">folP</name>
    <name evidence="10" type="ORF">HLB35_08705</name>
</gene>
<evidence type="ECO:0000313" key="10">
    <source>
        <dbReference type="EMBL" id="NOG31831.1"/>
    </source>
</evidence>
<protein>
    <recommendedName>
        <fullName evidence="4">dihydropteroate synthase</fullName>
        <ecNumber evidence="4">2.5.1.15</ecNumber>
    </recommendedName>
</protein>
<dbReference type="Gene3D" id="3.20.20.20">
    <property type="entry name" value="Dihydropteroate synthase-like"/>
    <property type="match status" value="1"/>
</dbReference>
<evidence type="ECO:0000256" key="1">
    <source>
        <dbReference type="ARBA" id="ARBA00000012"/>
    </source>
</evidence>
<evidence type="ECO:0000256" key="7">
    <source>
        <dbReference type="ARBA" id="ARBA00022842"/>
    </source>
</evidence>
<dbReference type="Pfam" id="PF00809">
    <property type="entry name" value="Pterin_bind"/>
    <property type="match status" value="1"/>
</dbReference>
<comment type="cofactor">
    <cofactor evidence="2">
        <name>Mg(2+)</name>
        <dbReference type="ChEBI" id="CHEBI:18420"/>
    </cofactor>
</comment>
<dbReference type="SUPFAM" id="SSF51717">
    <property type="entry name" value="Dihydropteroate synthetase-like"/>
    <property type="match status" value="1"/>
</dbReference>
<dbReference type="Proteomes" id="UP000588806">
    <property type="component" value="Unassembled WGS sequence"/>
</dbReference>
<comment type="catalytic activity">
    <reaction evidence="1">
        <text>(7,8-dihydropterin-6-yl)methyl diphosphate + 4-aminobenzoate = 7,8-dihydropteroate + diphosphate</text>
        <dbReference type="Rhea" id="RHEA:19949"/>
        <dbReference type="ChEBI" id="CHEBI:17836"/>
        <dbReference type="ChEBI" id="CHEBI:17839"/>
        <dbReference type="ChEBI" id="CHEBI:33019"/>
        <dbReference type="ChEBI" id="CHEBI:72950"/>
        <dbReference type="EC" id="2.5.1.15"/>
    </reaction>
</comment>
<evidence type="ECO:0000256" key="5">
    <source>
        <dbReference type="ARBA" id="ARBA00022679"/>
    </source>
</evidence>
<dbReference type="GO" id="GO:0046872">
    <property type="term" value="F:metal ion binding"/>
    <property type="evidence" value="ECO:0007669"/>
    <property type="project" value="UniProtKB-KW"/>
</dbReference>
<dbReference type="EMBL" id="JABFHI010000003">
    <property type="protein sequence ID" value="NOG31831.1"/>
    <property type="molecule type" value="Genomic_DNA"/>
</dbReference>
<dbReference type="PROSITE" id="PS00793">
    <property type="entry name" value="DHPS_2"/>
    <property type="match status" value="1"/>
</dbReference>
<comment type="caution">
    <text evidence="10">The sequence shown here is derived from an EMBL/GenBank/DDBJ whole genome shotgun (WGS) entry which is preliminary data.</text>
</comment>
<evidence type="ECO:0000256" key="8">
    <source>
        <dbReference type="ARBA" id="ARBA00022909"/>
    </source>
</evidence>
<keyword evidence="6" id="KW-0479">Metal-binding</keyword>
<sequence length="266" mass="28702">MGILNVTPDSFSDGGQHASLDEALRHAERMLAEGAAIIDVGGESTRPGASPVAEQQELDRVAPVVEALVRELDALVSVDTSRASVMREVTALGAGMLNDVRALELEGALSAAAASALPVCLMHRQGEPQTMQQAPRYECAIEDEVADYLMQRMEICEAAGLRKNRLLLDPGFGFGKTVEHNLRLLKHMERLRALGRPLLVGTSRKSMIGKVLERPVEERLPGGLALTALAVERGAKILRVHDVAPNVDAVNMTWAVMQEGCGRQQD</sequence>
<reference evidence="10 11" key="2">
    <citation type="submission" date="2020-06" db="EMBL/GenBank/DDBJ databases">
        <title>Halomonas songnenensis sp. nov., a moderately halophilic bacterium isolated from saline and alkaline soils.</title>
        <authorList>
            <person name="Jiang J."/>
            <person name="Pan Y."/>
        </authorList>
    </citation>
    <scope>NUCLEOTIDE SEQUENCE [LARGE SCALE GENOMIC DNA]</scope>
    <source>
        <strain evidence="10 11">TBZ9</strain>
    </source>
</reference>
<dbReference type="GO" id="GO:0046656">
    <property type="term" value="P:folic acid biosynthetic process"/>
    <property type="evidence" value="ECO:0007669"/>
    <property type="project" value="UniProtKB-KW"/>
</dbReference>
<dbReference type="NCBIfam" id="TIGR01496">
    <property type="entry name" value="DHPS"/>
    <property type="match status" value="1"/>
</dbReference>
<evidence type="ECO:0000259" key="9">
    <source>
        <dbReference type="PROSITE" id="PS50972"/>
    </source>
</evidence>
<dbReference type="AlphaFoldDB" id="A0A7Y3XB08"/>
<dbReference type="PANTHER" id="PTHR20941:SF1">
    <property type="entry name" value="FOLIC ACID SYNTHESIS PROTEIN FOL1"/>
    <property type="match status" value="1"/>
</dbReference>
<dbReference type="GO" id="GO:0005829">
    <property type="term" value="C:cytosol"/>
    <property type="evidence" value="ECO:0007669"/>
    <property type="project" value="TreeGrafter"/>
</dbReference>
<evidence type="ECO:0000256" key="4">
    <source>
        <dbReference type="ARBA" id="ARBA00012458"/>
    </source>
</evidence>
<reference evidence="10 11" key="1">
    <citation type="submission" date="2020-05" db="EMBL/GenBank/DDBJ databases">
        <authorList>
            <person name="Ruan W."/>
            <person name="Jeon C.O."/>
            <person name="Chun B.H."/>
        </authorList>
    </citation>
    <scope>NUCLEOTIDE SEQUENCE [LARGE SCALE GENOMIC DNA]</scope>
    <source>
        <strain evidence="10 11">TBZ9</strain>
    </source>
</reference>
<keyword evidence="11" id="KW-1185">Reference proteome</keyword>
<organism evidence="10 11">
    <name type="scientific">Vreelandella azerica</name>
    <dbReference type="NCBI Taxonomy" id="2732867"/>
    <lineage>
        <taxon>Bacteria</taxon>
        <taxon>Pseudomonadati</taxon>
        <taxon>Pseudomonadota</taxon>
        <taxon>Gammaproteobacteria</taxon>
        <taxon>Oceanospirillales</taxon>
        <taxon>Halomonadaceae</taxon>
        <taxon>Vreelandella</taxon>
    </lineage>
</organism>
<dbReference type="GO" id="GO:0046654">
    <property type="term" value="P:tetrahydrofolate biosynthetic process"/>
    <property type="evidence" value="ECO:0007669"/>
    <property type="project" value="TreeGrafter"/>
</dbReference>
<dbReference type="InterPro" id="IPR045031">
    <property type="entry name" value="DHP_synth-like"/>
</dbReference>
<dbReference type="PANTHER" id="PTHR20941">
    <property type="entry name" value="FOLATE SYNTHESIS PROTEINS"/>
    <property type="match status" value="1"/>
</dbReference>
<accession>A0A7Y3XB08</accession>
<evidence type="ECO:0000313" key="11">
    <source>
        <dbReference type="Proteomes" id="UP000588806"/>
    </source>
</evidence>
<dbReference type="PROSITE" id="PS50972">
    <property type="entry name" value="PTERIN_BINDING"/>
    <property type="match status" value="1"/>
</dbReference>
<dbReference type="InterPro" id="IPR006390">
    <property type="entry name" value="DHP_synth_dom"/>
</dbReference>
<keyword evidence="7" id="KW-0460">Magnesium</keyword>
<dbReference type="GO" id="GO:0004156">
    <property type="term" value="F:dihydropteroate synthase activity"/>
    <property type="evidence" value="ECO:0007669"/>
    <property type="project" value="UniProtKB-EC"/>
</dbReference>
<proteinExistence type="predicted"/>
<dbReference type="EC" id="2.5.1.15" evidence="4"/>
<dbReference type="RefSeq" id="WP_171702478.1">
    <property type="nucleotide sequence ID" value="NZ_JABFHI010000003.1"/>
</dbReference>
<dbReference type="InterPro" id="IPR000489">
    <property type="entry name" value="Pterin-binding_dom"/>
</dbReference>
<name>A0A7Y3XB08_9GAMM</name>
<evidence type="ECO:0000256" key="2">
    <source>
        <dbReference type="ARBA" id="ARBA00001946"/>
    </source>
</evidence>
<dbReference type="CDD" id="cd00739">
    <property type="entry name" value="DHPS"/>
    <property type="match status" value="1"/>
</dbReference>
<feature type="domain" description="Pterin-binding" evidence="9">
    <location>
        <begin position="1"/>
        <end position="251"/>
    </location>
</feature>
<keyword evidence="5 10" id="KW-0808">Transferase</keyword>
<dbReference type="InterPro" id="IPR011005">
    <property type="entry name" value="Dihydropteroate_synth-like_sf"/>
</dbReference>
<comment type="pathway">
    <text evidence="3">Cofactor biosynthesis; tetrahydrofolate biosynthesis; 7,8-dihydrofolate from 2-amino-4-hydroxy-6-hydroxymethyl-7,8-dihydropteridine diphosphate and 4-aminobenzoate: step 1/2.</text>
</comment>